<feature type="domain" description="Thiopeptide-type bacteriocin biosynthesis" evidence="2">
    <location>
        <begin position="751"/>
        <end position="1004"/>
    </location>
</feature>
<protein>
    <submittedName>
        <fullName evidence="3">Lantibiotic dehydratase</fullName>
    </submittedName>
</protein>
<dbReference type="RefSeq" id="WP_344999830.1">
    <property type="nucleotide sequence ID" value="NZ_BAAAXV010000009.1"/>
</dbReference>
<proteinExistence type="predicted"/>
<keyword evidence="4" id="KW-1185">Reference proteome</keyword>
<accession>A0ABV5SHX6</accession>
<dbReference type="EMBL" id="JBHMBW010000104">
    <property type="protein sequence ID" value="MFB9631288.1"/>
    <property type="molecule type" value="Genomic_DNA"/>
</dbReference>
<sequence>MSVPPRYRHTGLVMVRASTDPGDLELPTRLNLRDPAAIQQEGRAWLARVWTRGEVREALQMASPDLGTRVDDLLGSTMAPGSDVRRAVMATVSYLLRWQRRPTPFGLFAGVATAAIGPARADIGTQHRAFARVNADWVTHLTDQIERHQGLRPRLTVIADSFGIARDGRFIVATRAQSGARHPGPMREVSVRLTRPVQIALAAAATPVKFDELAAELTARFPDTAPGKIRALLHTLVDQRILITNLRPPMTVADPLQHLIGVLHDAGGGDLADVKGLLRHLERIRDLLTRHNTTAPERAAALRTATRVEMAALAPGAGLVTDVTLDARVAVPEVVLKEAARAATVVLRLSTEPFGRTAWMDYHARFLTRYGPGALVPVKELVADSGLGFPGGYLGALRARPTWRTLTERDAALLALIQKAALTGADEVTLTEADVTALTVGDHDTVVLPHRIELGVAVTASSTEAIDRGEFDLHITANPRAHTSMTGRFTYLLDKDDRARLAASYGTGREHTSDDAVVVQLSFPPRRPRNENLTRVPSLVPDVVHLGEHPGSGAIGVDDLAVTADSAHMYLVQRSTGRRVIARIPHALDTTVQTPPLARFLAEVADARSAVYKPFNYGAARTLPYLPRIRYRRTILAAARWLLTTTDVPGTGQGWDAALQAWRQRWRTPARVLLCHEDLRLPLDLDQPMDRAVLQRRLEQAGRIELQEDHPPHGLDWIGRPAELLIPMTALNPPQRRLPATAAPGAATLVCAHLVGNPARFDDILTRHLPLLADELADLVTSWWVRRHRDMIRLDADQHLAVFLRLADPGQYGPVAARLAAFAARLETLGMPAQLTIARAHEQPGRYGEAAALAAAEQAFAADTEAAIAQISVADAARLPGQALAAASMAHLAATFAPDPIAGYQALLRCLEQQTGPLDRTLRDHALRWGDPANDYQAVRAIPGGETVAAAWRARDTALTAYHRALAEQRDPATVLRTLLHDHHVRALGVDPEFEKITGRLARAAALRCLALAGAL</sequence>
<gene>
    <name evidence="3" type="ORF">ACFFSA_50225</name>
</gene>
<evidence type="ECO:0000313" key="3">
    <source>
        <dbReference type="EMBL" id="MFB9631288.1"/>
    </source>
</evidence>
<comment type="caution">
    <text evidence="3">The sequence shown here is derived from an EMBL/GenBank/DDBJ whole genome shotgun (WGS) entry which is preliminary data.</text>
</comment>
<dbReference type="Pfam" id="PF04738">
    <property type="entry name" value="Lant_dehydr_N"/>
    <property type="match status" value="1"/>
</dbReference>
<dbReference type="InterPro" id="IPR006827">
    <property type="entry name" value="Lant_deHydtase_N"/>
</dbReference>
<evidence type="ECO:0000259" key="1">
    <source>
        <dbReference type="Pfam" id="PF04738"/>
    </source>
</evidence>
<dbReference type="NCBIfam" id="TIGR03891">
    <property type="entry name" value="thiopep_ocin"/>
    <property type="match status" value="1"/>
</dbReference>
<dbReference type="Pfam" id="PF14028">
    <property type="entry name" value="Lant_dehydr_C"/>
    <property type="match status" value="1"/>
</dbReference>
<dbReference type="Proteomes" id="UP001589532">
    <property type="component" value="Unassembled WGS sequence"/>
</dbReference>
<name>A0ABV5SHX6_9ACTN</name>
<organism evidence="3 4">
    <name type="scientific">Nonomuraea helvata</name>
    <dbReference type="NCBI Taxonomy" id="37484"/>
    <lineage>
        <taxon>Bacteria</taxon>
        <taxon>Bacillati</taxon>
        <taxon>Actinomycetota</taxon>
        <taxon>Actinomycetes</taxon>
        <taxon>Streptosporangiales</taxon>
        <taxon>Streptosporangiaceae</taxon>
        <taxon>Nonomuraea</taxon>
    </lineage>
</organism>
<evidence type="ECO:0000259" key="2">
    <source>
        <dbReference type="Pfam" id="PF14028"/>
    </source>
</evidence>
<evidence type="ECO:0000313" key="4">
    <source>
        <dbReference type="Proteomes" id="UP001589532"/>
    </source>
</evidence>
<feature type="domain" description="Lantibiotic dehydratase N-terminal" evidence="1">
    <location>
        <begin position="53"/>
        <end position="694"/>
    </location>
</feature>
<reference evidence="3 4" key="1">
    <citation type="submission" date="2024-09" db="EMBL/GenBank/DDBJ databases">
        <authorList>
            <person name="Sun Q."/>
            <person name="Mori K."/>
        </authorList>
    </citation>
    <scope>NUCLEOTIDE SEQUENCE [LARGE SCALE GENOMIC DNA]</scope>
    <source>
        <strain evidence="3 4">JCM 3143</strain>
    </source>
</reference>
<dbReference type="InterPro" id="IPR023809">
    <property type="entry name" value="Thiopep_bacteriocin_synth_dom"/>
</dbReference>